<dbReference type="STRING" id="1302687.SAMN05444267_103128"/>
<evidence type="ECO:0000313" key="1">
    <source>
        <dbReference type="EMBL" id="SHM01172.1"/>
    </source>
</evidence>
<proteinExistence type="predicted"/>
<keyword evidence="2" id="KW-1185">Reference proteome</keyword>
<organism evidence="1 2">
    <name type="scientific">Chryseobacterium polytrichastri</name>
    <dbReference type="NCBI Taxonomy" id="1302687"/>
    <lineage>
        <taxon>Bacteria</taxon>
        <taxon>Pseudomonadati</taxon>
        <taxon>Bacteroidota</taxon>
        <taxon>Flavobacteriia</taxon>
        <taxon>Flavobacteriales</taxon>
        <taxon>Weeksellaceae</taxon>
        <taxon>Chryseobacterium group</taxon>
        <taxon>Chryseobacterium</taxon>
    </lineage>
</organism>
<gene>
    <name evidence="1" type="ORF">SAMN05444267_103128</name>
</gene>
<reference evidence="2" key="1">
    <citation type="submission" date="2016-11" db="EMBL/GenBank/DDBJ databases">
        <authorList>
            <person name="Varghese N."/>
            <person name="Submissions S."/>
        </authorList>
    </citation>
    <scope>NUCLEOTIDE SEQUENCE [LARGE SCALE GENOMIC DNA]</scope>
    <source>
        <strain evidence="2">DSM 26899</strain>
    </source>
</reference>
<evidence type="ECO:0000313" key="2">
    <source>
        <dbReference type="Proteomes" id="UP000184364"/>
    </source>
</evidence>
<sequence>MQNIMIKFFTPLLNLRCTSNIDLIKDSILKTFDSLSSYLFSVKNIIFPRKNYINKYTENLMIDSNYIGTQFHFNI</sequence>
<dbReference type="AlphaFoldDB" id="A0A1M7FAR7"/>
<name>A0A1M7FAR7_9FLAO</name>
<dbReference type="Proteomes" id="UP000184364">
    <property type="component" value="Unassembled WGS sequence"/>
</dbReference>
<dbReference type="EMBL" id="FRAV01000031">
    <property type="protein sequence ID" value="SHM01172.1"/>
    <property type="molecule type" value="Genomic_DNA"/>
</dbReference>
<accession>A0A1M7FAR7</accession>
<protein>
    <submittedName>
        <fullName evidence="1">Uncharacterized protein</fullName>
    </submittedName>
</protein>